<dbReference type="PIRSF" id="PIRSF006060">
    <property type="entry name" value="AA_transporter"/>
    <property type="match status" value="1"/>
</dbReference>
<proteinExistence type="predicted"/>
<evidence type="ECO:0000256" key="1">
    <source>
        <dbReference type="ARBA" id="ARBA00004141"/>
    </source>
</evidence>
<dbReference type="InterPro" id="IPR002293">
    <property type="entry name" value="AA/rel_permease1"/>
</dbReference>
<dbReference type="Gene3D" id="1.20.1740.10">
    <property type="entry name" value="Amino acid/polyamine transporter I"/>
    <property type="match status" value="1"/>
</dbReference>
<feature type="transmembrane region" description="Helical" evidence="6">
    <location>
        <begin position="436"/>
        <end position="455"/>
    </location>
</feature>
<dbReference type="OrthoDB" id="9762947at2"/>
<dbReference type="GO" id="GO:0015171">
    <property type="term" value="F:amino acid transmembrane transporter activity"/>
    <property type="evidence" value="ECO:0007669"/>
    <property type="project" value="TreeGrafter"/>
</dbReference>
<dbReference type="RefSeq" id="WP_113657793.1">
    <property type="nucleotide sequence ID" value="NZ_KZ845664.1"/>
</dbReference>
<feature type="transmembrane region" description="Helical" evidence="6">
    <location>
        <begin position="157"/>
        <end position="174"/>
    </location>
</feature>
<evidence type="ECO:0000256" key="2">
    <source>
        <dbReference type="ARBA" id="ARBA00022448"/>
    </source>
</evidence>
<dbReference type="Pfam" id="PF13520">
    <property type="entry name" value="AA_permease_2"/>
    <property type="match status" value="1"/>
</dbReference>
<comment type="caution">
    <text evidence="7">The sequence shown here is derived from an EMBL/GenBank/DDBJ whole genome shotgun (WGS) entry which is preliminary data.</text>
</comment>
<dbReference type="AlphaFoldDB" id="A0A364K751"/>
<name>A0A364K751_9BACL</name>
<keyword evidence="2" id="KW-0813">Transport</keyword>
<accession>A0A364K751</accession>
<feature type="transmembrane region" description="Helical" evidence="6">
    <location>
        <begin position="186"/>
        <end position="205"/>
    </location>
</feature>
<gene>
    <name evidence="7" type="ORF">DL897_03645</name>
</gene>
<dbReference type="PANTHER" id="PTHR43243">
    <property type="entry name" value="INNER MEMBRANE TRANSPORTER YGJI-RELATED"/>
    <property type="match status" value="1"/>
</dbReference>
<dbReference type="PANTHER" id="PTHR43243:SF4">
    <property type="entry name" value="CATIONIC AMINO ACID TRANSPORTER 4"/>
    <property type="match status" value="1"/>
</dbReference>
<evidence type="ECO:0000313" key="8">
    <source>
        <dbReference type="Proteomes" id="UP000251213"/>
    </source>
</evidence>
<keyword evidence="4 6" id="KW-1133">Transmembrane helix</keyword>
<comment type="subcellular location">
    <subcellularLocation>
        <location evidence="1">Membrane</location>
        <topology evidence="1">Multi-pass membrane protein</topology>
    </subcellularLocation>
</comment>
<feature type="transmembrane region" description="Helical" evidence="6">
    <location>
        <begin position="217"/>
        <end position="236"/>
    </location>
</feature>
<evidence type="ECO:0000256" key="6">
    <source>
        <dbReference type="SAM" id="Phobius"/>
    </source>
</evidence>
<feature type="transmembrane region" description="Helical" evidence="6">
    <location>
        <begin position="380"/>
        <end position="401"/>
    </location>
</feature>
<evidence type="ECO:0000256" key="4">
    <source>
        <dbReference type="ARBA" id="ARBA00022989"/>
    </source>
</evidence>
<feature type="transmembrane region" description="Helical" evidence="6">
    <location>
        <begin position="31"/>
        <end position="50"/>
    </location>
</feature>
<feature type="transmembrane region" description="Helical" evidence="6">
    <location>
        <begin position="353"/>
        <end position="374"/>
    </location>
</feature>
<feature type="transmembrane region" description="Helical" evidence="6">
    <location>
        <begin position="101"/>
        <end position="121"/>
    </location>
</feature>
<evidence type="ECO:0000256" key="3">
    <source>
        <dbReference type="ARBA" id="ARBA00022692"/>
    </source>
</evidence>
<reference evidence="7 8" key="2">
    <citation type="submission" date="2018-06" db="EMBL/GenBank/DDBJ databases">
        <authorList>
            <person name="Zhirakovskaya E."/>
        </authorList>
    </citation>
    <scope>NUCLEOTIDE SEQUENCE [LARGE SCALE GENOMIC DNA]</scope>
    <source>
        <strain evidence="7 8">FBKL4.011</strain>
    </source>
</reference>
<keyword evidence="3 6" id="KW-0812">Transmembrane</keyword>
<evidence type="ECO:0000313" key="7">
    <source>
        <dbReference type="EMBL" id="RAL26108.1"/>
    </source>
</evidence>
<evidence type="ECO:0000256" key="5">
    <source>
        <dbReference type="ARBA" id="ARBA00023136"/>
    </source>
</evidence>
<reference evidence="7 8" key="1">
    <citation type="submission" date="2018-06" db="EMBL/GenBank/DDBJ databases">
        <title>Thermoflavimicrobium daqus sp. nov., a thermophilic microbe isolated from Moutai-flavour Daqu.</title>
        <authorList>
            <person name="Wang X."/>
            <person name="Zhou H."/>
        </authorList>
    </citation>
    <scope>NUCLEOTIDE SEQUENCE [LARGE SCALE GENOMIC DNA]</scope>
    <source>
        <strain evidence="7 8">FBKL4.011</strain>
    </source>
</reference>
<feature type="transmembrane region" description="Helical" evidence="6">
    <location>
        <begin position="303"/>
        <end position="326"/>
    </location>
</feature>
<dbReference type="Proteomes" id="UP000251213">
    <property type="component" value="Unassembled WGS sequence"/>
</dbReference>
<dbReference type="EMBL" id="QJKK01000002">
    <property type="protein sequence ID" value="RAL26108.1"/>
    <property type="molecule type" value="Genomic_DNA"/>
</dbReference>
<feature type="transmembrane region" description="Helical" evidence="6">
    <location>
        <begin position="62"/>
        <end position="81"/>
    </location>
</feature>
<feature type="transmembrane region" description="Helical" evidence="6">
    <location>
        <begin position="257"/>
        <end position="283"/>
    </location>
</feature>
<feature type="transmembrane region" description="Helical" evidence="6">
    <location>
        <begin position="413"/>
        <end position="430"/>
    </location>
</feature>
<sequence>MSLFRRKSIESLVQDSCQKSKLKQELGALDLIFLGIGAMIGTGIFVLTGIESLKSGPALPISLILAGIACILVALAYAELASIFPVTGSAYTYTYATFGEMIAWIIGWNLILEYLFVVSFVSVEWSGYVQLLLSGLGIHLSTAFAAAPFSIPFADTYFNLPAFTIIMYVTFILAQGTSSLKRINHMMVIIKVSVILLFVIVAVWYVKPDNWKPFTPFGYGGVMTAADSVFFAYIGFDAIVSAAEETKNPKKDLPKGLLISLGICICLYTMVTAVMTGIVPFQMYEINLSWPIALVLETTGQNWIAGFIDLGAILGMTTILLVMLYGQTRIFFAMSRDGLLPKRFSQVNEKHRAPVQATWLLGTIAAFAGGILPLSKLSELINMGSLFAFTLVCIVVIVLRYSNPDLPRAFRSPGVPILPLIGAGICIFLMKDLHLRTWLVFGVWSCLGLIIYFTYSRKNAVMGKESSKR</sequence>
<keyword evidence="5 6" id="KW-0472">Membrane</keyword>
<dbReference type="GO" id="GO:0016020">
    <property type="term" value="C:membrane"/>
    <property type="evidence" value="ECO:0007669"/>
    <property type="project" value="UniProtKB-SubCell"/>
</dbReference>
<keyword evidence="8" id="KW-1185">Reference proteome</keyword>
<protein>
    <submittedName>
        <fullName evidence="7">Amino acid permease</fullName>
    </submittedName>
</protein>
<organism evidence="7 8">
    <name type="scientific">Thermoflavimicrobium daqui</name>
    <dbReference type="NCBI Taxonomy" id="2137476"/>
    <lineage>
        <taxon>Bacteria</taxon>
        <taxon>Bacillati</taxon>
        <taxon>Bacillota</taxon>
        <taxon>Bacilli</taxon>
        <taxon>Bacillales</taxon>
        <taxon>Thermoactinomycetaceae</taxon>
        <taxon>Thermoflavimicrobium</taxon>
    </lineage>
</organism>